<dbReference type="SUPFAM" id="SSF50151">
    <property type="entry name" value="SacY-like RNA-binding domain"/>
    <property type="match status" value="1"/>
</dbReference>
<dbReference type="Gene3D" id="1.10.1790.10">
    <property type="entry name" value="PRD domain"/>
    <property type="match status" value="2"/>
</dbReference>
<dbReference type="InterPro" id="IPR036634">
    <property type="entry name" value="PRD_sf"/>
</dbReference>
<dbReference type="Pfam" id="PF03123">
    <property type="entry name" value="CAT_RBD"/>
    <property type="match status" value="1"/>
</dbReference>
<evidence type="ECO:0000313" key="4">
    <source>
        <dbReference type="Proteomes" id="UP000752013"/>
    </source>
</evidence>
<evidence type="ECO:0000259" key="2">
    <source>
        <dbReference type="PROSITE" id="PS51372"/>
    </source>
</evidence>
<keyword evidence="1" id="KW-0677">Repeat</keyword>
<dbReference type="InterPro" id="IPR011608">
    <property type="entry name" value="PRD"/>
</dbReference>
<dbReference type="RefSeq" id="WP_167703725.1">
    <property type="nucleotide sequence ID" value="NZ_CP118168.1"/>
</dbReference>
<proteinExistence type="predicted"/>
<dbReference type="PANTHER" id="PTHR30185">
    <property type="entry name" value="CRYPTIC BETA-GLUCOSIDE BGL OPERON ANTITERMINATOR"/>
    <property type="match status" value="1"/>
</dbReference>
<dbReference type="SUPFAM" id="SSF63520">
    <property type="entry name" value="PTS-regulatory domain, PRD"/>
    <property type="match status" value="2"/>
</dbReference>
<evidence type="ECO:0000313" key="3">
    <source>
        <dbReference type="EMBL" id="NIZ47317.1"/>
    </source>
</evidence>
<feature type="domain" description="PRD" evidence="2">
    <location>
        <begin position="170"/>
        <end position="278"/>
    </location>
</feature>
<feature type="domain" description="PRD" evidence="2">
    <location>
        <begin position="64"/>
        <end position="169"/>
    </location>
</feature>
<dbReference type="PROSITE" id="PS51372">
    <property type="entry name" value="PRD_2"/>
    <property type="match status" value="2"/>
</dbReference>
<dbReference type="EMBL" id="JAATLK010000001">
    <property type="protein sequence ID" value="NIZ47317.1"/>
    <property type="molecule type" value="Genomic_DNA"/>
</dbReference>
<reference evidence="3" key="1">
    <citation type="submission" date="2020-03" db="EMBL/GenBank/DDBJ databases">
        <title>Spirochaetal bacteria isolated from arthropods constitute a novel genus Entomospira genus novum within the order Spirochaetales.</title>
        <authorList>
            <person name="Grana-Miraglia L."/>
            <person name="Sikutova S."/>
            <person name="Fingerle V."/>
            <person name="Sing A."/>
            <person name="Castillo-Ramirez S."/>
            <person name="Margos G."/>
            <person name="Rudolf I."/>
        </authorList>
    </citation>
    <scope>NUCLEOTIDE SEQUENCE</scope>
    <source>
        <strain evidence="3">BR208</strain>
    </source>
</reference>
<dbReference type="InterPro" id="IPR004341">
    <property type="entry name" value="CAT_RNA-bd_dom"/>
</dbReference>
<dbReference type="InterPro" id="IPR036650">
    <property type="entry name" value="CAT_RNA-bd_dom_sf"/>
</dbReference>
<keyword evidence="4" id="KW-1185">Reference proteome</keyword>
<dbReference type="PANTHER" id="PTHR30185:SF15">
    <property type="entry name" value="CRYPTIC BETA-GLUCOSIDE BGL OPERON ANTITERMINATOR"/>
    <property type="match status" value="1"/>
</dbReference>
<dbReference type="GO" id="GO:0006355">
    <property type="term" value="P:regulation of DNA-templated transcription"/>
    <property type="evidence" value="ECO:0007669"/>
    <property type="project" value="InterPro"/>
</dbReference>
<dbReference type="InterPro" id="IPR050661">
    <property type="entry name" value="BglG_antiterminators"/>
</dbReference>
<dbReference type="Pfam" id="PF00874">
    <property type="entry name" value="PRD"/>
    <property type="match status" value="2"/>
</dbReference>
<gene>
    <name evidence="3" type="ORF">HCT46_05245</name>
</gene>
<dbReference type="Gene3D" id="2.30.24.10">
    <property type="entry name" value="CAT RNA-binding domain"/>
    <property type="match status" value="1"/>
</dbReference>
<protein>
    <submittedName>
        <fullName evidence="3">PRD domain-containing protein</fullName>
    </submittedName>
</protein>
<dbReference type="GO" id="GO:0003723">
    <property type="term" value="F:RNA binding"/>
    <property type="evidence" value="ECO:0007669"/>
    <property type="project" value="InterPro"/>
</dbReference>
<dbReference type="SMART" id="SM01061">
    <property type="entry name" value="CAT_RBD"/>
    <property type="match status" value="1"/>
</dbReference>
<comment type="caution">
    <text evidence="3">The sequence shown here is derived from an EMBL/GenBank/DDBJ whole genome shotgun (WGS) entry which is preliminary data.</text>
</comment>
<dbReference type="Proteomes" id="UP000752013">
    <property type="component" value="Unassembled WGS sequence"/>
</dbReference>
<dbReference type="AlphaFoldDB" id="A0A968GCF5"/>
<accession>A0A968GCF5</accession>
<evidence type="ECO:0000256" key="1">
    <source>
        <dbReference type="ARBA" id="ARBA00022737"/>
    </source>
</evidence>
<sequence length="278" mass="32449">MEIKQILNNNVALMKRGGNEVIVVSRGIGFKYKKNDHISSDEIEKVYILDTYAMLEHFSYLIAQSNAENIILVNAIVSYAEQQLNIKVSDYLNLTLLDHIDFLLKRAVKEQFVKSPLYWNVKRFYPKFFAIGLHALTMIEEKLQISLPEDEAVSLALHFVNMQGILGGTEETIQGMHILKNIMTIIQVHYKIQLNEESTPFIRLTTHLQFFIQRLLKKEEQKDDIHTLELYKQIRTTHLQSYECVQKIKIYIESRFDTCITANEETYLMLHISHVVDV</sequence>
<name>A0A968GCF5_9SPIO</name>
<organism evidence="3 4">
    <name type="scientific">Entomospira nematocerorum</name>
    <dbReference type="NCBI Taxonomy" id="2719987"/>
    <lineage>
        <taxon>Bacteria</taxon>
        <taxon>Pseudomonadati</taxon>
        <taxon>Spirochaetota</taxon>
        <taxon>Spirochaetia</taxon>
        <taxon>Spirochaetales</taxon>
        <taxon>Spirochaetaceae</taxon>
        <taxon>Entomospira</taxon>
    </lineage>
</organism>